<dbReference type="GO" id="GO:0003676">
    <property type="term" value="F:nucleic acid binding"/>
    <property type="evidence" value="ECO:0007669"/>
    <property type="project" value="InterPro"/>
</dbReference>
<evidence type="ECO:0000313" key="3">
    <source>
        <dbReference type="EMBL" id="PQJ94941.1"/>
    </source>
</evidence>
<proteinExistence type="predicted"/>
<dbReference type="InterPro" id="IPR025959">
    <property type="entry name" value="Winged_HTH_dom"/>
</dbReference>
<dbReference type="InterPro" id="IPR038717">
    <property type="entry name" value="Tc1-like_DDE_dom"/>
</dbReference>
<dbReference type="AlphaFoldDB" id="A0A2S7XNI3"/>
<dbReference type="InterPro" id="IPR012337">
    <property type="entry name" value="RNaseH-like_sf"/>
</dbReference>
<accession>A0A2S7XNI3</accession>
<dbReference type="Gene3D" id="1.10.10.10">
    <property type="entry name" value="Winged helix-like DNA-binding domain superfamily/Winged helix DNA-binding domain"/>
    <property type="match status" value="1"/>
</dbReference>
<name>A0A2S7XNI3_9GAMM</name>
<dbReference type="PANTHER" id="PTHR46564">
    <property type="entry name" value="TRANSPOSASE"/>
    <property type="match status" value="1"/>
</dbReference>
<dbReference type="NCBIfam" id="NF033545">
    <property type="entry name" value="transpos_IS630"/>
    <property type="match status" value="1"/>
</dbReference>
<gene>
    <name evidence="3" type="ORF">CXB77_17625</name>
</gene>
<dbReference type="Pfam" id="PF13592">
    <property type="entry name" value="HTH_33"/>
    <property type="match status" value="1"/>
</dbReference>
<dbReference type="InterPro" id="IPR047655">
    <property type="entry name" value="Transpos_IS630-like"/>
</dbReference>
<dbReference type="OrthoDB" id="9813816at2"/>
<dbReference type="Proteomes" id="UP000239936">
    <property type="component" value="Unassembled WGS sequence"/>
</dbReference>
<protein>
    <submittedName>
        <fullName evidence="3">IS630 family transposase</fullName>
    </submittedName>
</protein>
<organism evidence="3 4">
    <name type="scientific">Chromatium okenii</name>
    <dbReference type="NCBI Taxonomy" id="61644"/>
    <lineage>
        <taxon>Bacteria</taxon>
        <taxon>Pseudomonadati</taxon>
        <taxon>Pseudomonadota</taxon>
        <taxon>Gammaproteobacteria</taxon>
        <taxon>Chromatiales</taxon>
        <taxon>Chromatiaceae</taxon>
        <taxon>Chromatium</taxon>
    </lineage>
</organism>
<dbReference type="Pfam" id="PF13358">
    <property type="entry name" value="DDE_3"/>
    <property type="match status" value="1"/>
</dbReference>
<evidence type="ECO:0000313" key="4">
    <source>
        <dbReference type="Proteomes" id="UP000239936"/>
    </source>
</evidence>
<dbReference type="Gene3D" id="3.30.420.10">
    <property type="entry name" value="Ribonuclease H-like superfamily/Ribonuclease H"/>
    <property type="match status" value="1"/>
</dbReference>
<dbReference type="InterPro" id="IPR036388">
    <property type="entry name" value="WH-like_DNA-bd_sf"/>
</dbReference>
<feature type="domain" description="Winged helix-turn helix" evidence="2">
    <location>
        <begin position="98"/>
        <end position="155"/>
    </location>
</feature>
<evidence type="ECO:0000259" key="2">
    <source>
        <dbReference type="Pfam" id="PF13592"/>
    </source>
</evidence>
<dbReference type="SUPFAM" id="SSF53098">
    <property type="entry name" value="Ribonuclease H-like"/>
    <property type="match status" value="1"/>
</dbReference>
<comment type="caution">
    <text evidence="3">The sequence shown here is derived from an EMBL/GenBank/DDBJ whole genome shotgun (WGS) entry which is preliminary data.</text>
</comment>
<evidence type="ECO:0000259" key="1">
    <source>
        <dbReference type="Pfam" id="PF13358"/>
    </source>
</evidence>
<dbReference type="RefSeq" id="WP_105074907.1">
    <property type="nucleotide sequence ID" value="NZ_PPGH01000038.1"/>
</dbReference>
<dbReference type="PANTHER" id="PTHR46564:SF1">
    <property type="entry name" value="TRANSPOSASE"/>
    <property type="match status" value="1"/>
</dbReference>
<reference evidence="3 4" key="1">
    <citation type="submission" date="2018-01" db="EMBL/GenBank/DDBJ databases">
        <title>The complete genome sequence of Chromatium okenii LaCa, a purple sulfur bacterium with a turbulent life.</title>
        <authorList>
            <person name="Luedin S.M."/>
            <person name="Liechti N."/>
            <person name="Storelli N."/>
            <person name="Danza F."/>
            <person name="Wittwer M."/>
            <person name="Pothier J.F."/>
            <person name="Tonolla M.A."/>
        </authorList>
    </citation>
    <scope>NUCLEOTIDE SEQUENCE [LARGE SCALE GENOMIC DNA]</scope>
    <source>
        <strain evidence="3 4">LaCa</strain>
    </source>
</reference>
<feature type="domain" description="Tc1-like transposase DDE" evidence="1">
    <location>
        <begin position="168"/>
        <end position="311"/>
    </location>
</feature>
<dbReference type="Pfam" id="PF13384">
    <property type="entry name" value="HTH_23"/>
    <property type="match status" value="1"/>
</dbReference>
<sequence length="341" mass="39744">MIDYHLPTDKLNELRNLHRHTRNKREADRIKAVVLLATGWTAEQVAEVLQVDPNTVRNHFKRYQQGGIELLVHIAFRGSECLLDDIELALLNNHLQENLYLTAKEIAHWVENIFEVTYTESGMTALLHRLGYVYKKPKLIPGKADPEAQKEFLVEYEKAKKNKGEEDPIYFMDAVHPQHNPVISNAWIKRGDEQEIRSNTGRKRININGAMSLDKLEPVVRYDDTINSESTIALLKQLEQLHPTAAVIYVICDNARYNRSKAVSKYLETSRIKLMFLPPYAPNLNLIERLWKFFKKKILYNRYFESFDDFKFACQSFFSNANQYHDEILSLRSDKFAIIGD</sequence>
<keyword evidence="4" id="KW-1185">Reference proteome</keyword>
<dbReference type="InterPro" id="IPR009057">
    <property type="entry name" value="Homeodomain-like_sf"/>
</dbReference>
<dbReference type="SUPFAM" id="SSF46689">
    <property type="entry name" value="Homeodomain-like"/>
    <property type="match status" value="1"/>
</dbReference>
<dbReference type="EMBL" id="PPGH01000038">
    <property type="protein sequence ID" value="PQJ94941.1"/>
    <property type="molecule type" value="Genomic_DNA"/>
</dbReference>
<dbReference type="InterPro" id="IPR036397">
    <property type="entry name" value="RNaseH_sf"/>
</dbReference>